<dbReference type="PANTHER" id="PTHR43479">
    <property type="entry name" value="ACREF/ENVCD OPERON REPRESSOR-RELATED"/>
    <property type="match status" value="1"/>
</dbReference>
<comment type="caution">
    <text evidence="4">The sequence shown here is derived from an EMBL/GenBank/DDBJ whole genome shotgun (WGS) entry which is preliminary data.</text>
</comment>
<dbReference type="EMBL" id="NIBG01000020">
    <property type="protein sequence ID" value="PAB58032.1"/>
    <property type="molecule type" value="Genomic_DNA"/>
</dbReference>
<protein>
    <recommendedName>
        <fullName evidence="3">HTH tetR-type domain-containing protein</fullName>
    </recommendedName>
</protein>
<keyword evidence="1 2" id="KW-0238">DNA-binding</keyword>
<evidence type="ECO:0000313" key="4">
    <source>
        <dbReference type="EMBL" id="PAB58032.1"/>
    </source>
</evidence>
<keyword evidence="5" id="KW-1185">Reference proteome</keyword>
<dbReference type="PROSITE" id="PS50977">
    <property type="entry name" value="HTH_TETR_2"/>
    <property type="match status" value="1"/>
</dbReference>
<evidence type="ECO:0000256" key="2">
    <source>
        <dbReference type="PROSITE-ProRule" id="PRU00335"/>
    </source>
</evidence>
<name>A0A267MF62_9FIRM</name>
<dbReference type="PANTHER" id="PTHR43479:SF11">
    <property type="entry name" value="ACREF_ENVCD OPERON REPRESSOR-RELATED"/>
    <property type="match status" value="1"/>
</dbReference>
<dbReference type="InterPro" id="IPR001647">
    <property type="entry name" value="HTH_TetR"/>
</dbReference>
<dbReference type="SUPFAM" id="SSF48498">
    <property type="entry name" value="Tetracyclin repressor-like, C-terminal domain"/>
    <property type="match status" value="1"/>
</dbReference>
<organism evidence="4 5">
    <name type="scientific">Anaeromicrobium sediminis</name>
    <dbReference type="NCBI Taxonomy" id="1478221"/>
    <lineage>
        <taxon>Bacteria</taxon>
        <taxon>Bacillati</taxon>
        <taxon>Bacillota</taxon>
        <taxon>Clostridia</taxon>
        <taxon>Peptostreptococcales</taxon>
        <taxon>Thermotaleaceae</taxon>
        <taxon>Anaeromicrobium</taxon>
    </lineage>
</organism>
<dbReference type="SUPFAM" id="SSF46689">
    <property type="entry name" value="Homeodomain-like"/>
    <property type="match status" value="1"/>
</dbReference>
<proteinExistence type="predicted"/>
<reference evidence="4 5" key="1">
    <citation type="submission" date="2017-06" db="EMBL/GenBank/DDBJ databases">
        <title>Draft genome sequence of anaerobic fermentative bacterium Anaeromicrobium sediminis DY2726D isolated from West Pacific Ocean sediments.</title>
        <authorList>
            <person name="Zeng X."/>
        </authorList>
    </citation>
    <scope>NUCLEOTIDE SEQUENCE [LARGE SCALE GENOMIC DNA]</scope>
    <source>
        <strain evidence="4 5">DY2726D</strain>
    </source>
</reference>
<dbReference type="AlphaFoldDB" id="A0A267MF62"/>
<dbReference type="RefSeq" id="WP_095134925.1">
    <property type="nucleotide sequence ID" value="NZ_NIBG01000020.1"/>
</dbReference>
<dbReference type="InterPro" id="IPR036271">
    <property type="entry name" value="Tet_transcr_reg_TetR-rel_C_sf"/>
</dbReference>
<dbReference type="PRINTS" id="PR00455">
    <property type="entry name" value="HTHTETR"/>
</dbReference>
<dbReference type="OrthoDB" id="494991at2"/>
<dbReference type="Proteomes" id="UP000216024">
    <property type="component" value="Unassembled WGS sequence"/>
</dbReference>
<sequence>MARRTDPTKIEKIKEAAIEMIVEYGYMGASIAQIAKRAGVSTGYMYRHYESKEELVTELIRSNFRMYDEEINSLCKREDSIYNIIEDFIKKLFIMARNYPSKAMLAAVLAVESGTTFQRIIKNSEMPIQKFIDAMVEKGKKKKELDEEVDSTDMGLVLVAMPFTYISWLLRDGMDTNKLTEERVNKIVKMCVNALK</sequence>
<feature type="domain" description="HTH tetR-type" evidence="3">
    <location>
        <begin position="7"/>
        <end position="67"/>
    </location>
</feature>
<dbReference type="Gene3D" id="1.10.357.10">
    <property type="entry name" value="Tetracycline Repressor, domain 2"/>
    <property type="match status" value="1"/>
</dbReference>
<dbReference type="GO" id="GO:0003677">
    <property type="term" value="F:DNA binding"/>
    <property type="evidence" value="ECO:0007669"/>
    <property type="project" value="UniProtKB-UniRule"/>
</dbReference>
<feature type="DNA-binding region" description="H-T-H motif" evidence="2">
    <location>
        <begin position="30"/>
        <end position="49"/>
    </location>
</feature>
<gene>
    <name evidence="4" type="ORF">CCE28_16995</name>
</gene>
<dbReference type="InterPro" id="IPR050624">
    <property type="entry name" value="HTH-type_Tx_Regulator"/>
</dbReference>
<evidence type="ECO:0000256" key="1">
    <source>
        <dbReference type="ARBA" id="ARBA00023125"/>
    </source>
</evidence>
<accession>A0A267MF62</accession>
<evidence type="ECO:0000313" key="5">
    <source>
        <dbReference type="Proteomes" id="UP000216024"/>
    </source>
</evidence>
<dbReference type="InterPro" id="IPR009057">
    <property type="entry name" value="Homeodomain-like_sf"/>
</dbReference>
<dbReference type="Pfam" id="PF00440">
    <property type="entry name" value="TetR_N"/>
    <property type="match status" value="1"/>
</dbReference>
<evidence type="ECO:0000259" key="3">
    <source>
        <dbReference type="PROSITE" id="PS50977"/>
    </source>
</evidence>